<feature type="coiled-coil region" evidence="1">
    <location>
        <begin position="52"/>
        <end position="79"/>
    </location>
</feature>
<feature type="compositionally biased region" description="Polar residues" evidence="2">
    <location>
        <begin position="330"/>
        <end position="375"/>
    </location>
</feature>
<dbReference type="EMBL" id="HBUF01045532">
    <property type="protein sequence ID" value="CAG6619472.1"/>
    <property type="molecule type" value="Transcribed_RNA"/>
</dbReference>
<proteinExistence type="predicted"/>
<accession>A0A8D8M8E8</accession>
<feature type="region of interest" description="Disordered" evidence="2">
    <location>
        <begin position="14"/>
        <end position="42"/>
    </location>
</feature>
<feature type="region of interest" description="Disordered" evidence="2">
    <location>
        <begin position="523"/>
        <end position="552"/>
    </location>
</feature>
<feature type="compositionally biased region" description="Polar residues" evidence="2">
    <location>
        <begin position="481"/>
        <end position="495"/>
    </location>
</feature>
<feature type="region of interest" description="Disordered" evidence="2">
    <location>
        <begin position="481"/>
        <end position="502"/>
    </location>
</feature>
<evidence type="ECO:0000313" key="3">
    <source>
        <dbReference type="EMBL" id="CAG6619472.1"/>
    </source>
</evidence>
<feature type="compositionally biased region" description="Acidic residues" evidence="2">
    <location>
        <begin position="527"/>
        <end position="542"/>
    </location>
</feature>
<sequence>MFFVNHHPTVQLKLPNGDNRPLSILSNQPQPFPQSQGNPPPGDVYNNLMTYLDNSISKLEQYESKVNREQEKLKGRMENTRMGQNSLFDDLPPLDDPDEQFKQLIRVKRDFGTSDAVVEVYQNSTTSMDNINPNNIPRIYNEEINQTVTTLTHMDNEHKRQKGSNSTNPELEPYENDDRFMSTVEEMIELIDQQLKNKTKNILKRIARQENIPVSQENTETSTLVTDMTNSTHTETTTIALLEKITINATLEEKSTRLNILPENSTNKSNNVILQGATLQEISTRNDILQENSTSSTTLLGNSTNNGTLQENSSSSTSLLGNSTEDDTLQENSTSPFTLPGNSTNNGILQENSTISNTEHGNDSAVSQENSTIGNTEHGHDTAVSQENSTSIVNLSELYTTTHIVFLPEYVTKNILQENGTTNATVPKNITHFEFTTSADLQRPKFENNEALNTTEISTTRTIDPLKESKENIILSQTDSNKTTTTSLSDHQKQFASRKTKANKLSDHKDVYTESDVKVFIRSTDMNESDYDEEEDDTDEQTGSENIKETEPNIISVAFNNSTKQPDMSTEMVEPASNQVETDENWINSNKSTISNMTTSYLMTANATTNNATNVKLNEFYIKQRVPVYSILNKLLLKPFNSTPTQNREPLKSGAKEFKNMENVQTVNEVEQIQRKGKFNRSHYWK</sequence>
<evidence type="ECO:0000256" key="1">
    <source>
        <dbReference type="SAM" id="Coils"/>
    </source>
</evidence>
<feature type="region of interest" description="Disordered" evidence="2">
    <location>
        <begin position="295"/>
        <end position="386"/>
    </location>
</feature>
<protein>
    <submittedName>
        <fullName evidence="3">Uncharacterized protein</fullName>
    </submittedName>
</protein>
<feature type="compositionally biased region" description="Polar residues" evidence="2">
    <location>
        <begin position="24"/>
        <end position="37"/>
    </location>
</feature>
<feature type="compositionally biased region" description="Low complexity" evidence="2">
    <location>
        <begin position="295"/>
        <end position="323"/>
    </location>
</feature>
<feature type="region of interest" description="Disordered" evidence="2">
    <location>
        <begin position="154"/>
        <end position="175"/>
    </location>
</feature>
<reference evidence="3" key="1">
    <citation type="submission" date="2021-05" db="EMBL/GenBank/DDBJ databases">
        <authorList>
            <person name="Alioto T."/>
            <person name="Alioto T."/>
            <person name="Gomez Garrido J."/>
        </authorList>
    </citation>
    <scope>NUCLEOTIDE SEQUENCE</scope>
</reference>
<keyword evidence="1" id="KW-0175">Coiled coil</keyword>
<evidence type="ECO:0000256" key="2">
    <source>
        <dbReference type="SAM" id="MobiDB-lite"/>
    </source>
</evidence>
<organism evidence="3">
    <name type="scientific">Cacopsylla melanoneura</name>
    <dbReference type="NCBI Taxonomy" id="428564"/>
    <lineage>
        <taxon>Eukaryota</taxon>
        <taxon>Metazoa</taxon>
        <taxon>Ecdysozoa</taxon>
        <taxon>Arthropoda</taxon>
        <taxon>Hexapoda</taxon>
        <taxon>Insecta</taxon>
        <taxon>Pterygota</taxon>
        <taxon>Neoptera</taxon>
        <taxon>Paraneoptera</taxon>
        <taxon>Hemiptera</taxon>
        <taxon>Sternorrhyncha</taxon>
        <taxon>Psylloidea</taxon>
        <taxon>Psyllidae</taxon>
        <taxon>Psyllinae</taxon>
        <taxon>Cacopsylla</taxon>
    </lineage>
</organism>
<dbReference type="AlphaFoldDB" id="A0A8D8M8E8"/>
<name>A0A8D8M8E8_9HEMI</name>